<dbReference type="PANTHER" id="PTHR43567:SF1">
    <property type="entry name" value="FLAVOREDOXIN"/>
    <property type="match status" value="1"/>
</dbReference>
<keyword evidence="6" id="KW-1185">Reference proteome</keyword>
<keyword evidence="2" id="KW-0285">Flavoprotein</keyword>
<organism evidence="5 6">
    <name type="scientific">Fastidiosipila sanguinis</name>
    <dbReference type="NCBI Taxonomy" id="236753"/>
    <lineage>
        <taxon>Bacteria</taxon>
        <taxon>Bacillati</taxon>
        <taxon>Bacillota</taxon>
        <taxon>Clostridia</taxon>
        <taxon>Eubacteriales</taxon>
        <taxon>Oscillospiraceae</taxon>
        <taxon>Fastidiosipila</taxon>
    </lineage>
</organism>
<reference evidence="6" key="1">
    <citation type="submission" date="2018-02" db="EMBL/GenBank/DDBJ databases">
        <authorList>
            <person name="Holder M.E."/>
            <person name="Ajami N.J."/>
            <person name="Petrosino J.F."/>
        </authorList>
    </citation>
    <scope>NUCLEOTIDE SEQUENCE [LARGE SCALE GENOMIC DNA]</scope>
    <source>
        <strain evidence="6">CCUG 47711</strain>
    </source>
</reference>
<sequence>MLYNEIDGYFNFNLKKGEKTMKEFKQIELKDINILSYLSPEEENFVIVSGDNKHHNAMVTNQISFGRMRDKDIATIYLGKDFYTRGYIEKKGRFSINLLPKSDASREILDKLAHLSGKDSDKFQETGLTLIPDKTPKIEEAEYVLTCRVIYRSHLEKDSFFKKYKKYAKEEYENGFDYAYVAEIKKVYKVIDAESSKAE</sequence>
<dbReference type="AlphaFoldDB" id="A0A2S0KLB6"/>
<dbReference type="Pfam" id="PF01613">
    <property type="entry name" value="Flavin_Reduct"/>
    <property type="match status" value="1"/>
</dbReference>
<dbReference type="InterPro" id="IPR012349">
    <property type="entry name" value="Split_barrel_FMN-bd"/>
</dbReference>
<dbReference type="Gene3D" id="2.30.110.10">
    <property type="entry name" value="Electron Transport, Fmn-binding Protein, Chain A"/>
    <property type="match status" value="1"/>
</dbReference>
<protein>
    <recommendedName>
        <fullName evidence="4">Flavin reductase like domain-containing protein</fullName>
    </recommendedName>
</protein>
<comment type="cofactor">
    <cofactor evidence="1">
        <name>FMN</name>
        <dbReference type="ChEBI" id="CHEBI:58210"/>
    </cofactor>
</comment>
<evidence type="ECO:0000256" key="2">
    <source>
        <dbReference type="ARBA" id="ARBA00022630"/>
    </source>
</evidence>
<dbReference type="GO" id="GO:0010181">
    <property type="term" value="F:FMN binding"/>
    <property type="evidence" value="ECO:0007669"/>
    <property type="project" value="InterPro"/>
</dbReference>
<evidence type="ECO:0000256" key="1">
    <source>
        <dbReference type="ARBA" id="ARBA00001917"/>
    </source>
</evidence>
<dbReference type="InterPro" id="IPR052174">
    <property type="entry name" value="Flavoredoxin"/>
</dbReference>
<dbReference type="KEGG" id="fsa:C5Q98_00690"/>
<evidence type="ECO:0000259" key="4">
    <source>
        <dbReference type="Pfam" id="PF01613"/>
    </source>
</evidence>
<comment type="similarity">
    <text evidence="3">Belongs to the flavoredoxin family.</text>
</comment>
<dbReference type="PANTHER" id="PTHR43567">
    <property type="entry name" value="FLAVOREDOXIN-RELATED-RELATED"/>
    <property type="match status" value="1"/>
</dbReference>
<dbReference type="SUPFAM" id="SSF50475">
    <property type="entry name" value="FMN-binding split barrel"/>
    <property type="match status" value="1"/>
</dbReference>
<dbReference type="Proteomes" id="UP000237947">
    <property type="component" value="Chromosome"/>
</dbReference>
<proteinExistence type="inferred from homology"/>
<evidence type="ECO:0000256" key="3">
    <source>
        <dbReference type="ARBA" id="ARBA00038054"/>
    </source>
</evidence>
<accession>A0A2S0KLB6</accession>
<name>A0A2S0KLB6_9FIRM</name>
<dbReference type="GO" id="GO:0016646">
    <property type="term" value="F:oxidoreductase activity, acting on the CH-NH group of donors, NAD or NADP as acceptor"/>
    <property type="evidence" value="ECO:0007669"/>
    <property type="project" value="UniProtKB-ARBA"/>
</dbReference>
<evidence type="ECO:0000313" key="6">
    <source>
        <dbReference type="Proteomes" id="UP000237947"/>
    </source>
</evidence>
<gene>
    <name evidence="5" type="ORF">C5Q98_00690</name>
</gene>
<evidence type="ECO:0000313" key="5">
    <source>
        <dbReference type="EMBL" id="AVM41836.1"/>
    </source>
</evidence>
<dbReference type="InterPro" id="IPR002563">
    <property type="entry name" value="Flavin_Rdtase-like_dom"/>
</dbReference>
<dbReference type="EMBL" id="CP027226">
    <property type="protein sequence ID" value="AVM41836.1"/>
    <property type="molecule type" value="Genomic_DNA"/>
</dbReference>
<feature type="domain" description="Flavin reductase like" evidence="4">
    <location>
        <begin position="72"/>
        <end position="152"/>
    </location>
</feature>